<gene>
    <name evidence="1" type="ordered locus">Toce_1907</name>
</gene>
<dbReference type="EMBL" id="CP002131">
    <property type="protein sequence ID" value="ADL08636.1"/>
    <property type="molecule type" value="Genomic_DNA"/>
</dbReference>
<dbReference type="eggNOG" id="ENOG50330XY">
    <property type="taxonomic scope" value="Bacteria"/>
</dbReference>
<dbReference type="Gene3D" id="1.10.10.1150">
    <property type="entry name" value="Coenzyme PQQ synthesis protein D (PqqD)"/>
    <property type="match status" value="1"/>
</dbReference>
<dbReference type="KEGG" id="toc:Toce_1907"/>
<dbReference type="Pfam" id="PF05402">
    <property type="entry name" value="PqqD"/>
    <property type="match status" value="1"/>
</dbReference>
<proteinExistence type="predicted"/>
<dbReference type="STRING" id="555079.Toce_1907"/>
<evidence type="ECO:0000313" key="1">
    <source>
        <dbReference type="EMBL" id="ADL08636.1"/>
    </source>
</evidence>
<dbReference type="AlphaFoldDB" id="D9RZ82"/>
<dbReference type="OrthoDB" id="308521at2"/>
<reference evidence="1 2" key="1">
    <citation type="journal article" date="2010" name="Stand. Genomic Sci.">
        <title>Complete genome sequence of Thermosediminibacter oceani type strain (JW/IW-1228P).</title>
        <authorList>
            <person name="Pitluck S."/>
            <person name="Yasawong M."/>
            <person name="Munk C."/>
            <person name="Nolan M."/>
            <person name="Lapidus A."/>
            <person name="Lucas S."/>
            <person name="Glavina Del Rio T."/>
            <person name="Tice H."/>
            <person name="Cheng J.F."/>
            <person name="Bruce D."/>
            <person name="Detter C."/>
            <person name="Tapia R."/>
            <person name="Han C."/>
            <person name="Goodwin L."/>
            <person name="Liolios K."/>
            <person name="Ivanova N."/>
            <person name="Mavromatis K."/>
            <person name="Mikhailova N."/>
            <person name="Pati A."/>
            <person name="Chen A."/>
            <person name="Palaniappan K."/>
            <person name="Land M."/>
            <person name="Hauser L."/>
            <person name="Chang Y.J."/>
            <person name="Jeffries C.D."/>
            <person name="Rohde M."/>
            <person name="Spring S."/>
            <person name="Sikorski J."/>
            <person name="Goker M."/>
            <person name="Woyke T."/>
            <person name="Bristow J."/>
            <person name="Eisen J.A."/>
            <person name="Markowitz V."/>
            <person name="Hugenholtz P."/>
            <person name="Kyrpides N.C."/>
            <person name="Klenk H.P."/>
        </authorList>
    </citation>
    <scope>NUCLEOTIDE SEQUENCE [LARGE SCALE GENOMIC DNA]</scope>
    <source>
        <strain evidence="2">ATCC BAA-1034 / DSM 16646 / JW/IW-1228P</strain>
    </source>
</reference>
<sequence length="115" mass="13247">MGKENLLLMIPERKPHVKWTEDESGSIKLCIERDGIIARILQFVFNAPRKITLDLDEIGSTVWKLCDGKNTIYDIGNALSEKFGDRVEPLYPRLVKFIQMLCSGNYLFLKQKEDS</sequence>
<dbReference type="InterPro" id="IPR041881">
    <property type="entry name" value="PqqD_sf"/>
</dbReference>
<evidence type="ECO:0000313" key="2">
    <source>
        <dbReference type="Proteomes" id="UP000000272"/>
    </source>
</evidence>
<dbReference type="RefSeq" id="WP_013276657.1">
    <property type="nucleotide sequence ID" value="NC_014377.1"/>
</dbReference>
<protein>
    <recommendedName>
        <fullName evidence="3">Coenzyme PQQ synthesis D</fullName>
    </recommendedName>
</protein>
<dbReference type="Proteomes" id="UP000000272">
    <property type="component" value="Chromosome"/>
</dbReference>
<accession>D9RZ82</accession>
<evidence type="ECO:0008006" key="3">
    <source>
        <dbReference type="Google" id="ProtNLM"/>
    </source>
</evidence>
<dbReference type="InterPro" id="IPR008792">
    <property type="entry name" value="PQQD"/>
</dbReference>
<name>D9RZ82_THEOJ</name>
<dbReference type="HOGENOM" id="CLU_150513_0_0_9"/>
<organism evidence="1 2">
    <name type="scientific">Thermosediminibacter oceani (strain ATCC BAA-1034 / DSM 16646 / JW/IW-1228P)</name>
    <dbReference type="NCBI Taxonomy" id="555079"/>
    <lineage>
        <taxon>Bacteria</taxon>
        <taxon>Bacillati</taxon>
        <taxon>Bacillota</taxon>
        <taxon>Clostridia</taxon>
        <taxon>Thermosediminibacterales</taxon>
        <taxon>Thermosediminibacteraceae</taxon>
        <taxon>Thermosediminibacter</taxon>
    </lineage>
</organism>
<keyword evidence="2" id="KW-1185">Reference proteome</keyword>